<name>A0ACB9PUH5_BAUVA</name>
<comment type="caution">
    <text evidence="1">The sequence shown here is derived from an EMBL/GenBank/DDBJ whole genome shotgun (WGS) entry which is preliminary data.</text>
</comment>
<evidence type="ECO:0000313" key="2">
    <source>
        <dbReference type="Proteomes" id="UP000828941"/>
    </source>
</evidence>
<protein>
    <submittedName>
        <fullName evidence="1">Uncharacterized protein</fullName>
    </submittedName>
</protein>
<proteinExistence type="predicted"/>
<gene>
    <name evidence="1" type="ORF">L6164_006661</name>
</gene>
<dbReference type="Proteomes" id="UP000828941">
    <property type="component" value="Chromosome 3"/>
</dbReference>
<organism evidence="1 2">
    <name type="scientific">Bauhinia variegata</name>
    <name type="common">Purple orchid tree</name>
    <name type="synonym">Phanera variegata</name>
    <dbReference type="NCBI Taxonomy" id="167791"/>
    <lineage>
        <taxon>Eukaryota</taxon>
        <taxon>Viridiplantae</taxon>
        <taxon>Streptophyta</taxon>
        <taxon>Embryophyta</taxon>
        <taxon>Tracheophyta</taxon>
        <taxon>Spermatophyta</taxon>
        <taxon>Magnoliopsida</taxon>
        <taxon>eudicotyledons</taxon>
        <taxon>Gunneridae</taxon>
        <taxon>Pentapetalae</taxon>
        <taxon>rosids</taxon>
        <taxon>fabids</taxon>
        <taxon>Fabales</taxon>
        <taxon>Fabaceae</taxon>
        <taxon>Cercidoideae</taxon>
        <taxon>Cercideae</taxon>
        <taxon>Bauhiniinae</taxon>
        <taxon>Bauhinia</taxon>
    </lineage>
</organism>
<accession>A0ACB9PUH5</accession>
<dbReference type="EMBL" id="CM039428">
    <property type="protein sequence ID" value="KAI4352405.1"/>
    <property type="molecule type" value="Genomic_DNA"/>
</dbReference>
<sequence length="923" mass="107200">MVESVVSFAVERLGDLLIEEAILLPGVSQQVQTMQNELKRMQCFLREAESRQDEDERIQNWIFEIRNLAFDAEDVIEFYALKVAHGRSNGIQNPLQKIIRLHKVGIEIKSIQSRISDLTRSLQTYGLDAIRDREDSSFSIERQHQLRWSYSHVEEFVVGLDEDMNRIVGWLVRQDKHCRVVYICGLGGLGKTTLAKKIYHHSTVRRHFEKFAWAYISQQCKKRDVWVGILFNLTSPSKEERDEILKMTDAELARKLHIVQREKECLIILDDIWSEDAWDILSPAFPFENTRSKIVFTSRRKDMALHVDPEGLLHEPNYLNEEDSWVLFQKKAFPRHNDPEFRISEHLEKLGREMVGKCAGLPLAIIVLGGLLATKDTLSEWKRVHKYINSYLIRGELHEKQSRLAKVLALSYHDLPYQLKPCFLYLSQFPEDSEIPANKLIKLWVAEGIVPSRYEFQRDETLEDVAEHYLGNLVSRCMIEIGQMGSTGRIKTCRLHDIMRELCLSKATQVSFVHIASDSQQNMTSSSNQTGAESAVAIRRLAVFLYENVEKVIPFKQQGNQLLRSLLYFHGMENWQTIKGVFERFKLLRVLDLEGVKELKQHSLPKEVGNLLWLKFLSLKRTRIRILPFSLGNLENLQTLNLETVNKVSFNSTVQIPNVLWKLKRLRHLYLPNWCGNITDKLQLENLVNLQTLINFPANKCDVKDLLQLSKLRKLVLNDPRYFQKFAEIFTPPNEKLEYLQSLSLRTDMLSIPEDMVDIEKLVLGCPSLQKLHIEGRVERLPGNHLFPPQLGKLTMWGCRLVEDPMPTLEMLPNLKYLSGWEMYLGKKMVCSQNGFPQLKLLLLRGFPNLEEWIVENQAMPNLFRLGISDCKKLNTVPEGLKFAGNLRELEIRWMSKCFNERIANGGEDHYKVEHVPYIVFLN</sequence>
<reference evidence="1 2" key="1">
    <citation type="journal article" date="2022" name="DNA Res.">
        <title>Chromosomal-level genome assembly of the orchid tree Bauhinia variegata (Leguminosae; Cercidoideae) supports the allotetraploid origin hypothesis of Bauhinia.</title>
        <authorList>
            <person name="Zhong Y."/>
            <person name="Chen Y."/>
            <person name="Zheng D."/>
            <person name="Pang J."/>
            <person name="Liu Y."/>
            <person name="Luo S."/>
            <person name="Meng S."/>
            <person name="Qian L."/>
            <person name="Wei D."/>
            <person name="Dai S."/>
            <person name="Zhou R."/>
        </authorList>
    </citation>
    <scope>NUCLEOTIDE SEQUENCE [LARGE SCALE GENOMIC DNA]</scope>
    <source>
        <strain evidence="1">BV-YZ2020</strain>
    </source>
</reference>
<keyword evidence="2" id="KW-1185">Reference proteome</keyword>
<evidence type="ECO:0000313" key="1">
    <source>
        <dbReference type="EMBL" id="KAI4352405.1"/>
    </source>
</evidence>